<evidence type="ECO:0000313" key="2">
    <source>
        <dbReference type="Proteomes" id="UP000828390"/>
    </source>
</evidence>
<protein>
    <submittedName>
        <fullName evidence="1">Uncharacterized protein</fullName>
    </submittedName>
</protein>
<proteinExistence type="predicted"/>
<evidence type="ECO:0000313" key="1">
    <source>
        <dbReference type="EMBL" id="KAH3864928.1"/>
    </source>
</evidence>
<dbReference type="Proteomes" id="UP000828390">
    <property type="component" value="Unassembled WGS sequence"/>
</dbReference>
<reference evidence="1" key="1">
    <citation type="journal article" date="2019" name="bioRxiv">
        <title>The Genome of the Zebra Mussel, Dreissena polymorpha: A Resource for Invasive Species Research.</title>
        <authorList>
            <person name="McCartney M.A."/>
            <person name="Auch B."/>
            <person name="Kono T."/>
            <person name="Mallez S."/>
            <person name="Zhang Y."/>
            <person name="Obille A."/>
            <person name="Becker A."/>
            <person name="Abrahante J.E."/>
            <person name="Garbe J."/>
            <person name="Badalamenti J.P."/>
            <person name="Herman A."/>
            <person name="Mangelson H."/>
            <person name="Liachko I."/>
            <person name="Sullivan S."/>
            <person name="Sone E.D."/>
            <person name="Koren S."/>
            <person name="Silverstein K.A.T."/>
            <person name="Beckman K.B."/>
            <person name="Gohl D.M."/>
        </authorList>
    </citation>
    <scope>NUCLEOTIDE SEQUENCE</scope>
    <source>
        <strain evidence="1">Duluth1</strain>
        <tissue evidence="1">Whole animal</tissue>
    </source>
</reference>
<name>A0A9D4REV7_DREPO</name>
<reference evidence="1" key="2">
    <citation type="submission" date="2020-11" db="EMBL/GenBank/DDBJ databases">
        <authorList>
            <person name="McCartney M.A."/>
            <person name="Auch B."/>
            <person name="Kono T."/>
            <person name="Mallez S."/>
            <person name="Becker A."/>
            <person name="Gohl D.M."/>
            <person name="Silverstein K.A.T."/>
            <person name="Koren S."/>
            <person name="Bechman K.B."/>
            <person name="Herman A."/>
            <person name="Abrahante J.E."/>
            <person name="Garbe J."/>
        </authorList>
    </citation>
    <scope>NUCLEOTIDE SEQUENCE</scope>
    <source>
        <strain evidence="1">Duluth1</strain>
        <tissue evidence="1">Whole animal</tissue>
    </source>
</reference>
<organism evidence="1 2">
    <name type="scientific">Dreissena polymorpha</name>
    <name type="common">Zebra mussel</name>
    <name type="synonym">Mytilus polymorpha</name>
    <dbReference type="NCBI Taxonomy" id="45954"/>
    <lineage>
        <taxon>Eukaryota</taxon>
        <taxon>Metazoa</taxon>
        <taxon>Spiralia</taxon>
        <taxon>Lophotrochozoa</taxon>
        <taxon>Mollusca</taxon>
        <taxon>Bivalvia</taxon>
        <taxon>Autobranchia</taxon>
        <taxon>Heteroconchia</taxon>
        <taxon>Euheterodonta</taxon>
        <taxon>Imparidentia</taxon>
        <taxon>Neoheterodontei</taxon>
        <taxon>Myida</taxon>
        <taxon>Dreissenoidea</taxon>
        <taxon>Dreissenidae</taxon>
        <taxon>Dreissena</taxon>
    </lineage>
</organism>
<dbReference type="EMBL" id="JAIWYP010000002">
    <property type="protein sequence ID" value="KAH3864928.1"/>
    <property type="molecule type" value="Genomic_DNA"/>
</dbReference>
<gene>
    <name evidence="1" type="ORF">DPMN_027961</name>
</gene>
<sequence length="238" mass="27417">MKAIANQKQMSINSVLTNEGQFLSLLHEVNLYYTKNSKTCRDEGLEPNRGPQSHEDAFNLERIHYYGTGTIKYYRKTTFLQLVGIKYGENVKAEYLVEPTTRLISSADYEEILKDVHTELVDNYSRHMKMLENFAGPQCNEERINLKKINYDVKFTSASSKAKQDLKTDLPLQKVLEPTEADTSEFYLRKCNLCSKVRWLPVCRSAVESYGILWKSLDGIPWSIGTNFPSDSMQSMEK</sequence>
<dbReference type="AlphaFoldDB" id="A0A9D4REV7"/>
<accession>A0A9D4REV7</accession>
<comment type="caution">
    <text evidence="1">The sequence shown here is derived from an EMBL/GenBank/DDBJ whole genome shotgun (WGS) entry which is preliminary data.</text>
</comment>
<keyword evidence="2" id="KW-1185">Reference proteome</keyword>